<dbReference type="RefSeq" id="WP_133262768.1">
    <property type="nucleotide sequence ID" value="NZ_SJCY01000007.1"/>
</dbReference>
<comment type="similarity">
    <text evidence="1">Belongs to the protein kinase superfamily. ADCK protein kinase family.</text>
</comment>
<organism evidence="6 7">
    <name type="scientific">Pedobacter changchengzhani</name>
    <dbReference type="NCBI Taxonomy" id="2529274"/>
    <lineage>
        <taxon>Bacteria</taxon>
        <taxon>Pseudomonadati</taxon>
        <taxon>Bacteroidota</taxon>
        <taxon>Sphingobacteriia</taxon>
        <taxon>Sphingobacteriales</taxon>
        <taxon>Sphingobacteriaceae</taxon>
        <taxon>Pedobacter</taxon>
    </lineage>
</organism>
<keyword evidence="3" id="KW-0547">Nucleotide-binding</keyword>
<dbReference type="Proteomes" id="UP000295668">
    <property type="component" value="Unassembled WGS sequence"/>
</dbReference>
<dbReference type="InterPro" id="IPR000719">
    <property type="entry name" value="Prot_kinase_dom"/>
</dbReference>
<reference evidence="6 7" key="1">
    <citation type="submission" date="2019-02" db="EMBL/GenBank/DDBJ databases">
        <title>Pedobacter sp. nov., a novel speices isolated from soil of pinguins habitat in Antarcitica.</title>
        <authorList>
            <person name="He R.-H."/>
        </authorList>
    </citation>
    <scope>NUCLEOTIDE SEQUENCE [LARGE SCALE GENOMIC DNA]</scope>
    <source>
        <strain evidence="6 7">E01020</strain>
    </source>
</reference>
<feature type="domain" description="Protein kinase" evidence="5">
    <location>
        <begin position="121"/>
        <end position="434"/>
    </location>
</feature>
<dbReference type="CDD" id="cd13970">
    <property type="entry name" value="ABC1_ADCK3"/>
    <property type="match status" value="1"/>
</dbReference>
<dbReference type="PANTHER" id="PTHR43851:SF3">
    <property type="entry name" value="COENZYME Q8"/>
    <property type="match status" value="1"/>
</dbReference>
<evidence type="ECO:0000256" key="4">
    <source>
        <dbReference type="ARBA" id="ARBA00022840"/>
    </source>
</evidence>
<evidence type="ECO:0000256" key="1">
    <source>
        <dbReference type="ARBA" id="ARBA00009670"/>
    </source>
</evidence>
<dbReference type="InterPro" id="IPR034646">
    <property type="entry name" value="ADCK3_dom"/>
</dbReference>
<protein>
    <submittedName>
        <fullName evidence="6">AarF/ABC1/UbiB kinase family protein</fullName>
    </submittedName>
</protein>
<sequence>MKTQKSIPTTKVERSAKFVKTGFQIGGNYIKHYSKKLFNPDLDRSQLNEDNATDIYQSLSELKGSALKIAQMLSMDKNILPKSYVDKFTQSQYNAPPLSGPLIVRTFTRNFGKTPQEIFDTFNINSTNAASIGQVHQASLNGKKLAVKIQYPGVGDSISSDLNLVKPFAFRLLGMDERELAIYIKEVEERLLEETDYELEVKRSIEFTEACKNLPNIVFPSYYPEFSAKRIITMDWIEGQHLKEFLNTNPSQELKNKIGQALWDFYNFQQHELRAVHADPHPGNFLITPDENLGVIDFGCIKELPDDFYYPFFSLISSDVIKDKAKTIDAFRKLDMIHADDTAQQVEFYYKSYKEMIELFAKPYTSNSFDFGKPEFFTKLYEYGEKISKMPEFKQARGVKHFIYVNRTNFGLYTILHELNAVVKTDTYKPKVLV</sequence>
<dbReference type="InterPro" id="IPR011009">
    <property type="entry name" value="Kinase-like_dom_sf"/>
</dbReference>
<dbReference type="GO" id="GO:0005524">
    <property type="term" value="F:ATP binding"/>
    <property type="evidence" value="ECO:0007669"/>
    <property type="project" value="UniProtKB-KW"/>
</dbReference>
<evidence type="ECO:0000313" key="7">
    <source>
        <dbReference type="Proteomes" id="UP000295668"/>
    </source>
</evidence>
<evidence type="ECO:0000256" key="2">
    <source>
        <dbReference type="ARBA" id="ARBA00022679"/>
    </source>
</evidence>
<comment type="caution">
    <text evidence="6">The sequence shown here is derived from an EMBL/GenBank/DDBJ whole genome shotgun (WGS) entry which is preliminary data.</text>
</comment>
<accession>A0A4R5MJN6</accession>
<dbReference type="EMBL" id="SJCY01000007">
    <property type="protein sequence ID" value="TDG35877.1"/>
    <property type="molecule type" value="Genomic_DNA"/>
</dbReference>
<dbReference type="GO" id="GO:0004672">
    <property type="term" value="F:protein kinase activity"/>
    <property type="evidence" value="ECO:0007669"/>
    <property type="project" value="InterPro"/>
</dbReference>
<evidence type="ECO:0000313" key="6">
    <source>
        <dbReference type="EMBL" id="TDG35877.1"/>
    </source>
</evidence>
<dbReference type="Pfam" id="PF03109">
    <property type="entry name" value="ABC1"/>
    <property type="match status" value="1"/>
</dbReference>
<dbReference type="InterPro" id="IPR004147">
    <property type="entry name" value="ABC1_dom"/>
</dbReference>
<keyword evidence="6" id="KW-0418">Kinase</keyword>
<keyword evidence="2" id="KW-0808">Transferase</keyword>
<dbReference type="PANTHER" id="PTHR43851">
    <property type="match status" value="1"/>
</dbReference>
<evidence type="ECO:0000259" key="5">
    <source>
        <dbReference type="PROSITE" id="PS50011"/>
    </source>
</evidence>
<dbReference type="SUPFAM" id="SSF56112">
    <property type="entry name" value="Protein kinase-like (PK-like)"/>
    <property type="match status" value="1"/>
</dbReference>
<proteinExistence type="inferred from homology"/>
<gene>
    <name evidence="6" type="ORF">EZJ43_11005</name>
</gene>
<keyword evidence="7" id="KW-1185">Reference proteome</keyword>
<dbReference type="PROSITE" id="PS50011">
    <property type="entry name" value="PROTEIN_KINASE_DOM"/>
    <property type="match status" value="1"/>
</dbReference>
<dbReference type="OrthoDB" id="9795390at2"/>
<dbReference type="InterPro" id="IPR051409">
    <property type="entry name" value="Atypical_kinase_ADCK"/>
</dbReference>
<name>A0A4R5MJN6_9SPHI</name>
<dbReference type="AlphaFoldDB" id="A0A4R5MJN6"/>
<evidence type="ECO:0000256" key="3">
    <source>
        <dbReference type="ARBA" id="ARBA00022741"/>
    </source>
</evidence>
<keyword evidence="4" id="KW-0067">ATP-binding</keyword>
<dbReference type="Gene3D" id="1.10.510.10">
    <property type="entry name" value="Transferase(Phosphotransferase) domain 1"/>
    <property type="match status" value="1"/>
</dbReference>